<accession>A0AAD8LL19</accession>
<sequence>MKKKRHAGTNPQTTAFLPGSHHYRNCCPLSASKYSDIDPSKLTAKEKKKVAQLIMEEEHVKLIEQLLAKVPPDTVFSPKKRSNRMANWETKEEREVKVVEKRKDLHDTPRKDDDEMDVEEPTHINKVRASAFVLHRGEVHVVLSSQHVAQARSRGHYKVKMRNLLNNKEITNSFPDGAKLSVLTPNKVPCVYKGIDPQSGQHLFQTEHRDYLIPKTSQIQTLKYVKLDLRVTLSCWKGQVIGLFVPYQIQYKVVHVNPGNFAATLENGLVVMVPTYIKEGDLVDINTAKGEFLRRSILGQ</sequence>
<dbReference type="SUPFAM" id="SSF50249">
    <property type="entry name" value="Nucleic acid-binding proteins"/>
    <property type="match status" value="1"/>
</dbReference>
<dbReference type="SUPFAM" id="SSF50104">
    <property type="entry name" value="Translation proteins SH3-like domain"/>
    <property type="match status" value="1"/>
</dbReference>
<dbReference type="Gene3D" id="2.40.50.140">
    <property type="entry name" value="Nucleic acid-binding proteins"/>
    <property type="match status" value="1"/>
</dbReference>
<dbReference type="Proteomes" id="UP001230268">
    <property type="component" value="Unassembled WGS sequence"/>
</dbReference>
<dbReference type="InterPro" id="IPR014722">
    <property type="entry name" value="Rib_uL2_dom2"/>
</dbReference>
<organism evidence="3 4">
    <name type="scientific">Babesia gibsoni</name>
    <dbReference type="NCBI Taxonomy" id="33632"/>
    <lineage>
        <taxon>Eukaryota</taxon>
        <taxon>Sar</taxon>
        <taxon>Alveolata</taxon>
        <taxon>Apicomplexa</taxon>
        <taxon>Aconoidasida</taxon>
        <taxon>Piroplasmida</taxon>
        <taxon>Babesiidae</taxon>
        <taxon>Babesia</taxon>
    </lineage>
</organism>
<feature type="domain" description="Elongation factor P C-terminal" evidence="2">
    <location>
        <begin position="249"/>
        <end position="295"/>
    </location>
</feature>
<keyword evidence="4" id="KW-1185">Reference proteome</keyword>
<evidence type="ECO:0000313" key="4">
    <source>
        <dbReference type="Proteomes" id="UP001230268"/>
    </source>
</evidence>
<evidence type="ECO:0000259" key="2">
    <source>
        <dbReference type="SMART" id="SM00841"/>
    </source>
</evidence>
<evidence type="ECO:0000313" key="3">
    <source>
        <dbReference type="EMBL" id="KAK1443488.1"/>
    </source>
</evidence>
<dbReference type="InterPro" id="IPR013185">
    <property type="entry name" value="Transl_elong_KOW-like"/>
</dbReference>
<dbReference type="Pfam" id="PF08207">
    <property type="entry name" value="EFP_N"/>
    <property type="match status" value="1"/>
</dbReference>
<proteinExistence type="predicted"/>
<dbReference type="AlphaFoldDB" id="A0AAD8LL19"/>
<dbReference type="GO" id="GO:0003746">
    <property type="term" value="F:translation elongation factor activity"/>
    <property type="evidence" value="ECO:0007669"/>
    <property type="project" value="TreeGrafter"/>
</dbReference>
<dbReference type="EMBL" id="JAVEPI010000002">
    <property type="protein sequence ID" value="KAK1443488.1"/>
    <property type="molecule type" value="Genomic_DNA"/>
</dbReference>
<evidence type="ECO:0000256" key="1">
    <source>
        <dbReference type="SAM" id="MobiDB-lite"/>
    </source>
</evidence>
<feature type="region of interest" description="Disordered" evidence="1">
    <location>
        <begin position="101"/>
        <end position="120"/>
    </location>
</feature>
<dbReference type="InterPro" id="IPR015365">
    <property type="entry name" value="Elong-fact-P_C"/>
</dbReference>
<dbReference type="PANTHER" id="PTHR30053:SF14">
    <property type="entry name" value="TRANSLATION ELONGATION FACTOR KOW-LIKE DOMAIN-CONTAINING PROTEIN"/>
    <property type="match status" value="1"/>
</dbReference>
<reference evidence="3" key="1">
    <citation type="submission" date="2023-08" db="EMBL/GenBank/DDBJ databases">
        <title>Draft sequence of the Babesia gibsoni genome.</title>
        <authorList>
            <person name="Yamagishi J.Y."/>
            <person name="Xuan X.X."/>
        </authorList>
    </citation>
    <scope>NUCLEOTIDE SEQUENCE</scope>
    <source>
        <strain evidence="3">Azabu</strain>
    </source>
</reference>
<dbReference type="PANTHER" id="PTHR30053">
    <property type="entry name" value="ELONGATION FACTOR P"/>
    <property type="match status" value="1"/>
</dbReference>
<comment type="caution">
    <text evidence="3">The sequence shown here is derived from an EMBL/GenBank/DDBJ whole genome shotgun (WGS) entry which is preliminary data.</text>
</comment>
<dbReference type="GO" id="GO:0005737">
    <property type="term" value="C:cytoplasm"/>
    <property type="evidence" value="ECO:0007669"/>
    <property type="project" value="InterPro"/>
</dbReference>
<dbReference type="InterPro" id="IPR012340">
    <property type="entry name" value="NA-bd_OB-fold"/>
</dbReference>
<feature type="compositionally biased region" description="Basic and acidic residues" evidence="1">
    <location>
        <begin position="101"/>
        <end position="113"/>
    </location>
</feature>
<protein>
    <recommendedName>
        <fullName evidence="2">Elongation factor P C-terminal domain-containing protein</fullName>
    </recommendedName>
</protein>
<name>A0AAD8LL19_BABGI</name>
<dbReference type="GO" id="GO:0043043">
    <property type="term" value="P:peptide biosynthetic process"/>
    <property type="evidence" value="ECO:0007669"/>
    <property type="project" value="InterPro"/>
</dbReference>
<dbReference type="SMART" id="SM00841">
    <property type="entry name" value="Elong-fact-P_C"/>
    <property type="match status" value="1"/>
</dbReference>
<gene>
    <name evidence="3" type="ORF">BgAZ_203640</name>
</gene>
<dbReference type="Pfam" id="PF09285">
    <property type="entry name" value="Elong-fact-P_C"/>
    <property type="match status" value="1"/>
</dbReference>
<dbReference type="InterPro" id="IPR008991">
    <property type="entry name" value="Translation_prot_SH3-like_sf"/>
</dbReference>
<dbReference type="Gene3D" id="2.30.30.30">
    <property type="match status" value="1"/>
</dbReference>
<dbReference type="InterPro" id="IPR020599">
    <property type="entry name" value="Transl_elong_fac_P/YeiP"/>
</dbReference>